<comment type="caution">
    <text evidence="2">The sequence shown here is derived from an EMBL/GenBank/DDBJ whole genome shotgun (WGS) entry which is preliminary data.</text>
</comment>
<evidence type="ECO:0008006" key="4">
    <source>
        <dbReference type="Google" id="ProtNLM"/>
    </source>
</evidence>
<protein>
    <recommendedName>
        <fullName evidence="4">Transmembrane protein</fullName>
    </recommendedName>
</protein>
<name>A0A0V0QDY7_PSEPJ</name>
<accession>A0A0V0QDY7</accession>
<dbReference type="Proteomes" id="UP000054937">
    <property type="component" value="Unassembled WGS sequence"/>
</dbReference>
<organism evidence="2 3">
    <name type="scientific">Pseudocohnilembus persalinus</name>
    <name type="common">Ciliate</name>
    <dbReference type="NCBI Taxonomy" id="266149"/>
    <lineage>
        <taxon>Eukaryota</taxon>
        <taxon>Sar</taxon>
        <taxon>Alveolata</taxon>
        <taxon>Ciliophora</taxon>
        <taxon>Intramacronucleata</taxon>
        <taxon>Oligohymenophorea</taxon>
        <taxon>Scuticociliatia</taxon>
        <taxon>Philasterida</taxon>
        <taxon>Pseudocohnilembidae</taxon>
        <taxon>Pseudocohnilembus</taxon>
    </lineage>
</organism>
<dbReference type="OrthoDB" id="310148at2759"/>
<sequence>MNRKFKRFIKTSVLPFIYSTTLVGGGVLGYFSIKVQKNRKQFEEEQEHDEFYKDTTRDQNLYYGINWGFRADQLIADKIDAGDILFIKFDCDECLQLKDILNCNTLQLFNSDQDYDSIGFAFRDKNGVYIICSQFGKTQIMEYHEFLAQPFLKELSMRKIILKGERNQRTFYKTVKNHFKNLQNKIESEGYIKEPAENMAYNYMKSLGFIKTEFLEDTQINNYQPYLNSYDSDAPFFLQKIMKLDSKVIIRSNTNKQLRARQ</sequence>
<reference evidence="2 3" key="1">
    <citation type="journal article" date="2015" name="Sci. Rep.">
        <title>Genome of the facultative scuticociliatosis pathogen Pseudocohnilembus persalinus provides insight into its virulence through horizontal gene transfer.</title>
        <authorList>
            <person name="Xiong J."/>
            <person name="Wang G."/>
            <person name="Cheng J."/>
            <person name="Tian M."/>
            <person name="Pan X."/>
            <person name="Warren A."/>
            <person name="Jiang C."/>
            <person name="Yuan D."/>
            <person name="Miao W."/>
        </authorList>
    </citation>
    <scope>NUCLEOTIDE SEQUENCE [LARGE SCALE GENOMIC DNA]</scope>
    <source>
        <strain evidence="2">36N120E</strain>
    </source>
</reference>
<gene>
    <name evidence="2" type="ORF">PPERSA_05602</name>
</gene>
<keyword evidence="1" id="KW-1133">Transmembrane helix</keyword>
<dbReference type="OMA" id="ECMECIS"/>
<keyword evidence="1" id="KW-0472">Membrane</keyword>
<dbReference type="InParanoid" id="A0A0V0QDY7"/>
<dbReference type="EMBL" id="LDAU01000191">
    <property type="protein sequence ID" value="KRX00425.1"/>
    <property type="molecule type" value="Genomic_DNA"/>
</dbReference>
<proteinExistence type="predicted"/>
<keyword evidence="1" id="KW-0812">Transmembrane</keyword>
<evidence type="ECO:0000256" key="1">
    <source>
        <dbReference type="SAM" id="Phobius"/>
    </source>
</evidence>
<keyword evidence="3" id="KW-1185">Reference proteome</keyword>
<dbReference type="AlphaFoldDB" id="A0A0V0QDY7"/>
<evidence type="ECO:0000313" key="2">
    <source>
        <dbReference type="EMBL" id="KRX00425.1"/>
    </source>
</evidence>
<feature type="transmembrane region" description="Helical" evidence="1">
    <location>
        <begin position="12"/>
        <end position="33"/>
    </location>
</feature>
<evidence type="ECO:0000313" key="3">
    <source>
        <dbReference type="Proteomes" id="UP000054937"/>
    </source>
</evidence>